<dbReference type="PANTHER" id="PTHR19957:SF307">
    <property type="entry name" value="PROTEIN SSO1-RELATED"/>
    <property type="match status" value="1"/>
</dbReference>
<comment type="similarity">
    <text evidence="2">Belongs to the syntaxin family.</text>
</comment>
<keyword evidence="6" id="KW-1185">Reference proteome</keyword>
<dbReference type="RefSeq" id="XP_020048682.1">
    <property type="nucleotide sequence ID" value="XM_020189461.1"/>
</dbReference>
<evidence type="ECO:0000313" key="6">
    <source>
        <dbReference type="Proteomes" id="UP000095038"/>
    </source>
</evidence>
<dbReference type="InterPro" id="IPR006012">
    <property type="entry name" value="Syntaxin/epimorphin_CS"/>
</dbReference>
<dbReference type="GO" id="GO:0006906">
    <property type="term" value="P:vesicle fusion"/>
    <property type="evidence" value="ECO:0007669"/>
    <property type="project" value="TreeGrafter"/>
</dbReference>
<dbReference type="InterPro" id="IPR010989">
    <property type="entry name" value="SNARE"/>
</dbReference>
<dbReference type="PROSITE" id="PS50192">
    <property type="entry name" value="T_SNARE"/>
    <property type="match status" value="1"/>
</dbReference>
<dbReference type="GO" id="GO:0031201">
    <property type="term" value="C:SNARE complex"/>
    <property type="evidence" value="ECO:0007669"/>
    <property type="project" value="TreeGrafter"/>
</dbReference>
<dbReference type="PROSITE" id="PS00914">
    <property type="entry name" value="SYNTAXIN"/>
    <property type="match status" value="1"/>
</dbReference>
<sequence length="256" mass="30191">DDPDNYIGFNKKLVKVNDKLDLYAKNLNIIRKLQNDLIFEVDDGKRHEANTKLNEIISFNDNLENQLKLNIKELRDLSVGDFIKVNQTENIKSKFMDLINKYRKNEMSYSEKVKDDISKQYKIIKPDATQQEIYNYVNNADVQEQGQQQVFKDFLINSTRKEESKNISRNVESRHEEIIKIEKKMNELTKLFSEMENLIVEQDDLINEIDNNVEKAQLNIGGANRDLEKAVTHGRKSRKWKRWCIFILVIVILLII</sequence>
<evidence type="ECO:0000256" key="1">
    <source>
        <dbReference type="ARBA" id="ARBA00004211"/>
    </source>
</evidence>
<reference evidence="6" key="1">
    <citation type="submission" date="2016-05" db="EMBL/GenBank/DDBJ databases">
        <title>Comparative genomics of biotechnologically important yeasts.</title>
        <authorList>
            <consortium name="DOE Joint Genome Institute"/>
            <person name="Riley R."/>
            <person name="Haridas S."/>
            <person name="Wolfe K.H."/>
            <person name="Lopes M.R."/>
            <person name="Hittinger C.T."/>
            <person name="Goker M."/>
            <person name="Salamov A."/>
            <person name="Wisecaver J."/>
            <person name="Long T.M."/>
            <person name="Aerts A.L."/>
            <person name="Barry K."/>
            <person name="Choi C."/>
            <person name="Clum A."/>
            <person name="Coughlan A.Y."/>
            <person name="Deshpande S."/>
            <person name="Douglass A.P."/>
            <person name="Hanson S.J."/>
            <person name="Klenk H.-P."/>
            <person name="Labutti K."/>
            <person name="Lapidus A."/>
            <person name="Lindquist E."/>
            <person name="Lipzen A."/>
            <person name="Meier-Kolthoff J.P."/>
            <person name="Ohm R.A."/>
            <person name="Otillar R.P."/>
            <person name="Pangilinan J."/>
            <person name="Peng Y."/>
            <person name="Rokas A."/>
            <person name="Rosa C.A."/>
            <person name="Scheuner C."/>
            <person name="Sibirny A.A."/>
            <person name="Slot J.C."/>
            <person name="Stielow J.B."/>
            <person name="Sun H."/>
            <person name="Kurtzman C.P."/>
            <person name="Blackwell M."/>
            <person name="Grigoriev I.V."/>
            <person name="Jeffries T.W."/>
        </authorList>
    </citation>
    <scope>NUCLEOTIDE SEQUENCE [LARGE SCALE GENOMIC DNA]</scope>
    <source>
        <strain evidence="6">DSM 1968</strain>
    </source>
</reference>
<dbReference type="Gene3D" id="1.20.58.70">
    <property type="match status" value="1"/>
</dbReference>
<evidence type="ECO:0000256" key="2">
    <source>
        <dbReference type="ARBA" id="ARBA00009063"/>
    </source>
</evidence>
<dbReference type="GO" id="GO:0005484">
    <property type="term" value="F:SNAP receptor activity"/>
    <property type="evidence" value="ECO:0007669"/>
    <property type="project" value="InterPro"/>
</dbReference>
<dbReference type="EMBL" id="KV454477">
    <property type="protein sequence ID" value="ODV62375.1"/>
    <property type="molecule type" value="Genomic_DNA"/>
</dbReference>
<organism evidence="5 6">
    <name type="scientific">Ascoidea rubescens DSM 1968</name>
    <dbReference type="NCBI Taxonomy" id="1344418"/>
    <lineage>
        <taxon>Eukaryota</taxon>
        <taxon>Fungi</taxon>
        <taxon>Dikarya</taxon>
        <taxon>Ascomycota</taxon>
        <taxon>Saccharomycotina</taxon>
        <taxon>Saccharomycetes</taxon>
        <taxon>Ascoideaceae</taxon>
        <taxon>Ascoidea</taxon>
    </lineage>
</organism>
<dbReference type="SMART" id="SM00397">
    <property type="entry name" value="t_SNARE"/>
    <property type="match status" value="1"/>
</dbReference>
<dbReference type="GO" id="GO:0006887">
    <property type="term" value="P:exocytosis"/>
    <property type="evidence" value="ECO:0007669"/>
    <property type="project" value="TreeGrafter"/>
</dbReference>
<evidence type="ECO:0000259" key="4">
    <source>
        <dbReference type="PROSITE" id="PS50192"/>
    </source>
</evidence>
<dbReference type="Pfam" id="PF05739">
    <property type="entry name" value="SNARE"/>
    <property type="match status" value="1"/>
</dbReference>
<accession>A0A1D2VLB8</accession>
<dbReference type="STRING" id="1344418.A0A1D2VLB8"/>
<dbReference type="GO" id="GO:0000149">
    <property type="term" value="F:SNARE binding"/>
    <property type="evidence" value="ECO:0007669"/>
    <property type="project" value="TreeGrafter"/>
</dbReference>
<evidence type="ECO:0000313" key="5">
    <source>
        <dbReference type="EMBL" id="ODV62375.1"/>
    </source>
</evidence>
<dbReference type="Proteomes" id="UP000095038">
    <property type="component" value="Unassembled WGS sequence"/>
</dbReference>
<dbReference type="InterPro" id="IPR000727">
    <property type="entry name" value="T_SNARE_dom"/>
</dbReference>
<feature type="coiled-coil region" evidence="3">
    <location>
        <begin position="178"/>
        <end position="226"/>
    </location>
</feature>
<feature type="non-terminal residue" evidence="5">
    <location>
        <position position="1"/>
    </location>
</feature>
<dbReference type="SUPFAM" id="SSF47661">
    <property type="entry name" value="t-snare proteins"/>
    <property type="match status" value="1"/>
</dbReference>
<dbReference type="OrthoDB" id="10255013at2759"/>
<dbReference type="GO" id="GO:0012505">
    <property type="term" value="C:endomembrane system"/>
    <property type="evidence" value="ECO:0007669"/>
    <property type="project" value="TreeGrafter"/>
</dbReference>
<keyword evidence="3" id="KW-0175">Coiled coil</keyword>
<dbReference type="GeneID" id="30963097"/>
<name>A0A1D2VLB8_9ASCO</name>
<dbReference type="AlphaFoldDB" id="A0A1D2VLB8"/>
<dbReference type="InterPro" id="IPR045242">
    <property type="entry name" value="Syntaxin"/>
</dbReference>
<feature type="non-terminal residue" evidence="5">
    <location>
        <position position="256"/>
    </location>
</feature>
<dbReference type="GO" id="GO:0005886">
    <property type="term" value="C:plasma membrane"/>
    <property type="evidence" value="ECO:0007669"/>
    <property type="project" value="TreeGrafter"/>
</dbReference>
<dbReference type="CDD" id="cd15849">
    <property type="entry name" value="SNARE_Sso1"/>
    <property type="match status" value="1"/>
</dbReference>
<dbReference type="GO" id="GO:0048278">
    <property type="term" value="P:vesicle docking"/>
    <property type="evidence" value="ECO:0007669"/>
    <property type="project" value="TreeGrafter"/>
</dbReference>
<evidence type="ECO:0000256" key="3">
    <source>
        <dbReference type="SAM" id="Coils"/>
    </source>
</evidence>
<gene>
    <name evidence="5" type="ORF">ASCRUDRAFT_16930</name>
</gene>
<dbReference type="PANTHER" id="PTHR19957">
    <property type="entry name" value="SYNTAXIN"/>
    <property type="match status" value="1"/>
</dbReference>
<feature type="domain" description="T-SNARE coiled-coil homology" evidence="4">
    <location>
        <begin position="168"/>
        <end position="230"/>
    </location>
</feature>
<comment type="subcellular location">
    <subcellularLocation>
        <location evidence="1">Membrane</location>
        <topology evidence="1">Single-pass type IV membrane protein</topology>
    </subcellularLocation>
</comment>
<protein>
    <submittedName>
        <fullName evidence="5">t-SNARE</fullName>
    </submittedName>
</protein>
<dbReference type="GO" id="GO:0006886">
    <property type="term" value="P:intracellular protein transport"/>
    <property type="evidence" value="ECO:0007669"/>
    <property type="project" value="InterPro"/>
</dbReference>
<dbReference type="InParanoid" id="A0A1D2VLB8"/>
<proteinExistence type="inferred from homology"/>